<dbReference type="RefSeq" id="WP_046495822.1">
    <property type="nucleotide sequence ID" value="NZ_CGIH01000009.1"/>
</dbReference>
<name>A0A0E4G9L6_9FIRM</name>
<reference evidence="2 3" key="1">
    <citation type="submission" date="2015-03" db="EMBL/GenBank/DDBJ databases">
        <authorList>
            <person name="Murphy D."/>
        </authorList>
    </citation>
    <scope>NUCLEOTIDE SEQUENCE [LARGE SCALE GENOMIC DNA]</scope>
    <source>
        <strain evidence="2 3">OL-4</strain>
    </source>
</reference>
<evidence type="ECO:0000259" key="1">
    <source>
        <dbReference type="Pfam" id="PF05239"/>
    </source>
</evidence>
<dbReference type="AlphaFoldDB" id="A0A0E4G9L6"/>
<dbReference type="STRING" id="690567.697"/>
<proteinExistence type="predicted"/>
<sequence>MKVRNISNLPVLLSETAENLGRVEKAVIGDDYKIIYLVMKGHDNKAYLIWQDDFIIGEGSVLISNPASMKSYAHGEELSVYDKKLGDVVFDKEGKELGVVSDFIIKREKKEVWGVEISSGVLKDLLEGRGEVSLPQINWASPCTVLVNQEGSESP</sequence>
<accession>A0A0E4G9L6</accession>
<gene>
    <name evidence="2" type="ORF">697</name>
</gene>
<dbReference type="Pfam" id="PF05239">
    <property type="entry name" value="PRC"/>
    <property type="match status" value="1"/>
</dbReference>
<dbReference type="InterPro" id="IPR011033">
    <property type="entry name" value="PRC_barrel-like_sf"/>
</dbReference>
<dbReference type="Proteomes" id="UP000045545">
    <property type="component" value="Unassembled WGS sequence"/>
</dbReference>
<dbReference type="SUPFAM" id="SSF50346">
    <property type="entry name" value="PRC-barrel domain"/>
    <property type="match status" value="1"/>
</dbReference>
<dbReference type="Gene3D" id="2.30.30.240">
    <property type="entry name" value="PRC-barrel domain"/>
    <property type="match status" value="1"/>
</dbReference>
<dbReference type="InterPro" id="IPR027275">
    <property type="entry name" value="PRC-brl_dom"/>
</dbReference>
<keyword evidence="3" id="KW-1185">Reference proteome</keyword>
<evidence type="ECO:0000313" key="2">
    <source>
        <dbReference type="EMBL" id="CFX16982.1"/>
    </source>
</evidence>
<dbReference type="OrthoDB" id="1707618at2"/>
<evidence type="ECO:0000313" key="3">
    <source>
        <dbReference type="Proteomes" id="UP000045545"/>
    </source>
</evidence>
<protein>
    <submittedName>
        <fullName evidence="2">PRC-barrel-like</fullName>
    </submittedName>
</protein>
<organism evidence="2 3">
    <name type="scientific">Syntrophomonas zehnderi OL-4</name>
    <dbReference type="NCBI Taxonomy" id="690567"/>
    <lineage>
        <taxon>Bacteria</taxon>
        <taxon>Bacillati</taxon>
        <taxon>Bacillota</taxon>
        <taxon>Clostridia</taxon>
        <taxon>Eubacteriales</taxon>
        <taxon>Syntrophomonadaceae</taxon>
        <taxon>Syntrophomonas</taxon>
    </lineage>
</organism>
<dbReference type="EMBL" id="CGIH01000009">
    <property type="protein sequence ID" value="CFX16982.1"/>
    <property type="molecule type" value="Genomic_DNA"/>
</dbReference>
<feature type="domain" description="PRC-barrel" evidence="1">
    <location>
        <begin position="87"/>
        <end position="122"/>
    </location>
</feature>